<organism evidence="7 8">
    <name type="scientific">Zasmidium cellare ATCC 36951</name>
    <dbReference type="NCBI Taxonomy" id="1080233"/>
    <lineage>
        <taxon>Eukaryota</taxon>
        <taxon>Fungi</taxon>
        <taxon>Dikarya</taxon>
        <taxon>Ascomycota</taxon>
        <taxon>Pezizomycotina</taxon>
        <taxon>Dothideomycetes</taxon>
        <taxon>Dothideomycetidae</taxon>
        <taxon>Mycosphaerellales</taxon>
        <taxon>Mycosphaerellaceae</taxon>
        <taxon>Zasmidium</taxon>
    </lineage>
</organism>
<protein>
    <recommendedName>
        <fullName evidence="6">FAD dependent oxidoreductase domain-containing protein</fullName>
    </recommendedName>
</protein>
<evidence type="ECO:0000256" key="5">
    <source>
        <dbReference type="ARBA" id="ARBA00023002"/>
    </source>
</evidence>
<gene>
    <name evidence="7" type="ORF">M409DRAFT_66997</name>
</gene>
<dbReference type="Gene3D" id="3.50.50.60">
    <property type="entry name" value="FAD/NAD(P)-binding domain"/>
    <property type="match status" value="1"/>
</dbReference>
<dbReference type="GO" id="GO:0008115">
    <property type="term" value="F:sarcosine oxidase activity"/>
    <property type="evidence" value="ECO:0007669"/>
    <property type="project" value="TreeGrafter"/>
</dbReference>
<keyword evidence="3" id="KW-0285">Flavoprotein</keyword>
<feature type="domain" description="FAD dependent oxidoreductase" evidence="6">
    <location>
        <begin position="8"/>
        <end position="436"/>
    </location>
</feature>
<dbReference type="Pfam" id="PF01266">
    <property type="entry name" value="DAO"/>
    <property type="match status" value="1"/>
</dbReference>
<evidence type="ECO:0000256" key="3">
    <source>
        <dbReference type="ARBA" id="ARBA00022630"/>
    </source>
</evidence>
<dbReference type="InterPro" id="IPR006076">
    <property type="entry name" value="FAD-dep_OxRdtase"/>
</dbReference>
<evidence type="ECO:0000313" key="8">
    <source>
        <dbReference type="Proteomes" id="UP000799537"/>
    </source>
</evidence>
<evidence type="ECO:0000256" key="1">
    <source>
        <dbReference type="ARBA" id="ARBA00001974"/>
    </source>
</evidence>
<dbReference type="EMBL" id="ML993599">
    <property type="protein sequence ID" value="KAF2165580.1"/>
    <property type="molecule type" value="Genomic_DNA"/>
</dbReference>
<evidence type="ECO:0000313" key="7">
    <source>
        <dbReference type="EMBL" id="KAF2165580.1"/>
    </source>
</evidence>
<accession>A0A6A6CHD1</accession>
<evidence type="ECO:0000256" key="2">
    <source>
        <dbReference type="ARBA" id="ARBA00010989"/>
    </source>
</evidence>
<dbReference type="Gene3D" id="3.30.9.10">
    <property type="entry name" value="D-Amino Acid Oxidase, subunit A, domain 2"/>
    <property type="match status" value="1"/>
</dbReference>
<evidence type="ECO:0000259" key="6">
    <source>
        <dbReference type="Pfam" id="PF01266"/>
    </source>
</evidence>
<dbReference type="OrthoDB" id="2219495at2759"/>
<name>A0A6A6CHD1_ZASCE</name>
<dbReference type="PANTHER" id="PTHR10961">
    <property type="entry name" value="PEROXISOMAL SARCOSINE OXIDASE"/>
    <property type="match status" value="1"/>
</dbReference>
<comment type="cofactor">
    <cofactor evidence="1">
        <name>FAD</name>
        <dbReference type="ChEBI" id="CHEBI:57692"/>
    </cofactor>
</comment>
<dbReference type="SUPFAM" id="SSF51905">
    <property type="entry name" value="FAD/NAD(P)-binding domain"/>
    <property type="match status" value="1"/>
</dbReference>
<dbReference type="Proteomes" id="UP000799537">
    <property type="component" value="Unassembled WGS sequence"/>
</dbReference>
<sequence>MPSHESEIIIVGAGVFGLSAALWLARDGYQKITVYDRTDYDATNYDPANGCSAASADINKIFRTAYGDQQEYQDLAIEARDMWMAWNEQIAGAKEAELPKPLTPHDKLLEECGVYYLSSGEGKLTSHFQQSLDTLAETAPSIRQRIYLKGDQEEEKRLATEMDAKWKAKYHIADKLAGGSSHGFLDTSGGVTYAYKACMYAKHLCSQSGVQFVLGDSQGRLKRLAKDRNTGKVIGITTCDDKLHLATLVILACGSWTASVLPEAHRTVEATTGSVMYIDVPADRRDIRQKFSPENFPVWHYRRGQQGDDGYYEGGGFPITSDGRLKFGFRGRKLTNFQDHPFQTALRVSMPWTDGADKFLKTVPKYNLDLQKQVIAEVFPELAEFGFTDSRLCWYTDSPDNSFVIDYVPGYGDSLFICTGGSGHGFKFLPILGRYVKNQIEHNHDQFTQMWKWRSAVAGEPCNHLNEGESRDIKAIQMASAKDYRFDSVCERLGVVEAEV</sequence>
<keyword evidence="5" id="KW-0560">Oxidoreductase</keyword>
<keyword evidence="4" id="KW-0274">FAD</keyword>
<dbReference type="AlphaFoldDB" id="A0A6A6CHD1"/>
<reference evidence="7" key="1">
    <citation type="journal article" date="2020" name="Stud. Mycol.">
        <title>101 Dothideomycetes genomes: a test case for predicting lifestyles and emergence of pathogens.</title>
        <authorList>
            <person name="Haridas S."/>
            <person name="Albert R."/>
            <person name="Binder M."/>
            <person name="Bloem J."/>
            <person name="Labutti K."/>
            <person name="Salamov A."/>
            <person name="Andreopoulos B."/>
            <person name="Baker S."/>
            <person name="Barry K."/>
            <person name="Bills G."/>
            <person name="Bluhm B."/>
            <person name="Cannon C."/>
            <person name="Castanera R."/>
            <person name="Culley D."/>
            <person name="Daum C."/>
            <person name="Ezra D."/>
            <person name="Gonzalez J."/>
            <person name="Henrissat B."/>
            <person name="Kuo A."/>
            <person name="Liang C."/>
            <person name="Lipzen A."/>
            <person name="Lutzoni F."/>
            <person name="Magnuson J."/>
            <person name="Mondo S."/>
            <person name="Nolan M."/>
            <person name="Ohm R."/>
            <person name="Pangilinan J."/>
            <person name="Park H.-J."/>
            <person name="Ramirez L."/>
            <person name="Alfaro M."/>
            <person name="Sun H."/>
            <person name="Tritt A."/>
            <person name="Yoshinaga Y."/>
            <person name="Zwiers L.-H."/>
            <person name="Turgeon B."/>
            <person name="Goodwin S."/>
            <person name="Spatafora J."/>
            <person name="Crous P."/>
            <person name="Grigoriev I."/>
        </authorList>
    </citation>
    <scope>NUCLEOTIDE SEQUENCE</scope>
    <source>
        <strain evidence="7">ATCC 36951</strain>
    </source>
</reference>
<dbReference type="PANTHER" id="PTHR10961:SF15">
    <property type="entry name" value="FAD DEPENDENT OXIDOREDUCTASE DOMAIN-CONTAINING PROTEIN"/>
    <property type="match status" value="1"/>
</dbReference>
<dbReference type="InterPro" id="IPR045170">
    <property type="entry name" value="MTOX"/>
</dbReference>
<dbReference type="RefSeq" id="XP_033666469.1">
    <property type="nucleotide sequence ID" value="XM_033817205.1"/>
</dbReference>
<keyword evidence="8" id="KW-1185">Reference proteome</keyword>
<dbReference type="GeneID" id="54570477"/>
<evidence type="ECO:0000256" key="4">
    <source>
        <dbReference type="ARBA" id="ARBA00022827"/>
    </source>
</evidence>
<proteinExistence type="inferred from homology"/>
<dbReference type="InterPro" id="IPR036188">
    <property type="entry name" value="FAD/NAD-bd_sf"/>
</dbReference>
<comment type="similarity">
    <text evidence="2">Belongs to the MSOX/MTOX family.</text>
</comment>
<dbReference type="GO" id="GO:0050660">
    <property type="term" value="F:flavin adenine dinucleotide binding"/>
    <property type="evidence" value="ECO:0007669"/>
    <property type="project" value="InterPro"/>
</dbReference>